<evidence type="ECO:0000313" key="5">
    <source>
        <dbReference type="Proteomes" id="UP000094112"/>
    </source>
</evidence>
<evidence type="ECO:0000256" key="2">
    <source>
        <dbReference type="ARBA" id="ARBA00022980"/>
    </source>
</evidence>
<dbReference type="RefSeq" id="XP_019036760.1">
    <property type="nucleotide sequence ID" value="XM_019183829.1"/>
</dbReference>
<evidence type="ECO:0000313" key="4">
    <source>
        <dbReference type="EMBL" id="ODQ57553.1"/>
    </source>
</evidence>
<dbReference type="Pfam" id="PF00410">
    <property type="entry name" value="Ribosomal_S8"/>
    <property type="match status" value="1"/>
</dbReference>
<protein>
    <recommendedName>
        <fullName evidence="6">Ribosomal protein S8</fullName>
    </recommendedName>
</protein>
<gene>
    <name evidence="4" type="ORF">WICANDRAFT_64903</name>
</gene>
<dbReference type="EMBL" id="KV454213">
    <property type="protein sequence ID" value="ODQ57553.1"/>
    <property type="molecule type" value="Genomic_DNA"/>
</dbReference>
<dbReference type="Gene3D" id="3.30.1490.10">
    <property type="match status" value="1"/>
</dbReference>
<dbReference type="GO" id="GO:0006412">
    <property type="term" value="P:translation"/>
    <property type="evidence" value="ECO:0007669"/>
    <property type="project" value="InterPro"/>
</dbReference>
<dbReference type="Gene3D" id="3.30.1370.30">
    <property type="match status" value="1"/>
</dbReference>
<reference evidence="4 5" key="1">
    <citation type="journal article" date="2016" name="Proc. Natl. Acad. Sci. U.S.A.">
        <title>Comparative genomics of biotechnologically important yeasts.</title>
        <authorList>
            <person name="Riley R."/>
            <person name="Haridas S."/>
            <person name="Wolfe K.H."/>
            <person name="Lopes M.R."/>
            <person name="Hittinger C.T."/>
            <person name="Goeker M."/>
            <person name="Salamov A.A."/>
            <person name="Wisecaver J.H."/>
            <person name="Long T.M."/>
            <person name="Calvey C.H."/>
            <person name="Aerts A.L."/>
            <person name="Barry K.W."/>
            <person name="Choi C."/>
            <person name="Clum A."/>
            <person name="Coughlan A.Y."/>
            <person name="Deshpande S."/>
            <person name="Douglass A.P."/>
            <person name="Hanson S.J."/>
            <person name="Klenk H.-P."/>
            <person name="LaButti K.M."/>
            <person name="Lapidus A."/>
            <person name="Lindquist E.A."/>
            <person name="Lipzen A.M."/>
            <person name="Meier-Kolthoff J.P."/>
            <person name="Ohm R.A."/>
            <person name="Otillar R.P."/>
            <person name="Pangilinan J.L."/>
            <person name="Peng Y."/>
            <person name="Rokas A."/>
            <person name="Rosa C.A."/>
            <person name="Scheuner C."/>
            <person name="Sibirny A.A."/>
            <person name="Slot J.C."/>
            <person name="Stielow J.B."/>
            <person name="Sun H."/>
            <person name="Kurtzman C.P."/>
            <person name="Blackwell M."/>
            <person name="Grigoriev I.V."/>
            <person name="Jeffries T.W."/>
        </authorList>
    </citation>
    <scope>NUCLEOTIDE SEQUENCE [LARGE SCALE GENOMIC DNA]</scope>
    <source>
        <strain evidence="5">ATCC 58044 / CBS 1984 / NCYC 433 / NRRL Y-366-8</strain>
    </source>
</reference>
<evidence type="ECO:0000256" key="3">
    <source>
        <dbReference type="ARBA" id="ARBA00023274"/>
    </source>
</evidence>
<comment type="similarity">
    <text evidence="1">Belongs to the universal ribosomal protein uS8 family.</text>
</comment>
<evidence type="ECO:0008006" key="6">
    <source>
        <dbReference type="Google" id="ProtNLM"/>
    </source>
</evidence>
<dbReference type="OrthoDB" id="409928at2759"/>
<organism evidence="4 5">
    <name type="scientific">Wickerhamomyces anomalus (strain ATCC 58044 / CBS 1984 / NCYC 433 / NRRL Y-366-8)</name>
    <name type="common">Yeast</name>
    <name type="synonym">Hansenula anomala</name>
    <dbReference type="NCBI Taxonomy" id="683960"/>
    <lineage>
        <taxon>Eukaryota</taxon>
        <taxon>Fungi</taxon>
        <taxon>Dikarya</taxon>
        <taxon>Ascomycota</taxon>
        <taxon>Saccharomycotina</taxon>
        <taxon>Saccharomycetes</taxon>
        <taxon>Phaffomycetales</taxon>
        <taxon>Wickerhamomycetaceae</taxon>
        <taxon>Wickerhamomyces</taxon>
    </lineage>
</organism>
<keyword evidence="3" id="KW-0687">Ribonucleoprotein</keyword>
<dbReference type="FunFam" id="3.30.1370.30:FF:000006">
    <property type="entry name" value="40S ribosomal protein S8"/>
    <property type="match status" value="1"/>
</dbReference>
<name>A0A1E3NWQ8_WICAA</name>
<dbReference type="SUPFAM" id="SSF56047">
    <property type="entry name" value="Ribosomal protein S8"/>
    <property type="match status" value="1"/>
</dbReference>
<dbReference type="InterPro" id="IPR000630">
    <property type="entry name" value="Ribosomal_uS8"/>
</dbReference>
<evidence type="ECO:0000256" key="1">
    <source>
        <dbReference type="ARBA" id="ARBA00006471"/>
    </source>
</evidence>
<dbReference type="Proteomes" id="UP000094112">
    <property type="component" value="Unassembled WGS sequence"/>
</dbReference>
<dbReference type="GeneID" id="30201075"/>
<proteinExistence type="inferred from homology"/>
<keyword evidence="2" id="KW-0689">Ribosomal protein</keyword>
<dbReference type="GO" id="GO:0003735">
    <property type="term" value="F:structural constituent of ribosome"/>
    <property type="evidence" value="ECO:0007669"/>
    <property type="project" value="EnsemblFungi"/>
</dbReference>
<accession>A0A1E3NWQ8</accession>
<sequence length="157" mass="17509">MSLVNLGNIAAHLQNVTRVHLATTSIPFSRLHLEVAAHLYKQGFISSVQRGSLQGPDKVPTEVTPDNIATRRLWLGLKYRGTDSVIRKFSLVSKPSCRIHLNKDELKLLAAGRKVRLIKPLQPSELMLIKDNKTKKVLDLAEAVNKGVEGEVLCRIR</sequence>
<dbReference type="AlphaFoldDB" id="A0A1E3NWQ8"/>
<dbReference type="STRING" id="683960.A0A1E3NWQ8"/>
<keyword evidence="5" id="KW-1185">Reference proteome</keyword>
<dbReference type="InterPro" id="IPR035987">
    <property type="entry name" value="Ribosomal_uS8_sf"/>
</dbReference>
<dbReference type="GO" id="GO:0005763">
    <property type="term" value="C:mitochondrial small ribosomal subunit"/>
    <property type="evidence" value="ECO:0007669"/>
    <property type="project" value="EnsemblFungi"/>
</dbReference>